<dbReference type="Gene3D" id="2.40.50.1020">
    <property type="entry name" value="LytTr DNA-binding domain"/>
    <property type="match status" value="1"/>
</dbReference>
<evidence type="ECO:0000313" key="5">
    <source>
        <dbReference type="Proteomes" id="UP001319200"/>
    </source>
</evidence>
<proteinExistence type="predicted"/>
<sequence length="257" mass="29191">MSDITCIIVEDEPLATKVLTDYISQVPFLQLKGAFKDAIAATEFLRDHTIDLIFLDIHLPKLKGMAFLKTLTHPPAVIITTAYHQYAVEGFNLNVTDYLLKPFEFERFLVAVNKVKTGKPGSDAVAGLPAASVGAAVVGVLHQQHQQHQQHPQHSQHPEHIFLTVQKKKVKILFDEILYVESQREYVKVVTTRKEFLSKISTHEIESLLPRQRFKRIHRSFIVSLDKIESYTAEEIEVNGISIPVGREYRDVLKELG</sequence>
<dbReference type="InterPro" id="IPR011006">
    <property type="entry name" value="CheY-like_superfamily"/>
</dbReference>
<dbReference type="InterPro" id="IPR046947">
    <property type="entry name" value="LytR-like"/>
</dbReference>
<dbReference type="Pfam" id="PF00072">
    <property type="entry name" value="Response_reg"/>
    <property type="match status" value="1"/>
</dbReference>
<evidence type="ECO:0000259" key="2">
    <source>
        <dbReference type="PROSITE" id="PS50110"/>
    </source>
</evidence>
<dbReference type="Gene3D" id="3.40.50.2300">
    <property type="match status" value="1"/>
</dbReference>
<evidence type="ECO:0000256" key="1">
    <source>
        <dbReference type="PROSITE-ProRule" id="PRU00169"/>
    </source>
</evidence>
<feature type="domain" description="HTH LytTR-type" evidence="3">
    <location>
        <begin position="161"/>
        <end position="257"/>
    </location>
</feature>
<dbReference type="PANTHER" id="PTHR37299">
    <property type="entry name" value="TRANSCRIPTIONAL REGULATOR-RELATED"/>
    <property type="match status" value="1"/>
</dbReference>
<dbReference type="InterPro" id="IPR001789">
    <property type="entry name" value="Sig_transdc_resp-reg_receiver"/>
</dbReference>
<feature type="domain" description="Response regulatory" evidence="2">
    <location>
        <begin position="5"/>
        <end position="116"/>
    </location>
</feature>
<keyword evidence="1" id="KW-0597">Phosphoprotein</keyword>
<gene>
    <name evidence="4" type="ORF">KK083_17625</name>
</gene>
<dbReference type="PROSITE" id="PS50930">
    <property type="entry name" value="HTH_LYTTR"/>
    <property type="match status" value="1"/>
</dbReference>
<protein>
    <submittedName>
        <fullName evidence="4">Response regulator transcription factor</fullName>
    </submittedName>
</protein>
<name>A0AAP2DP90_9BACT</name>
<dbReference type="GO" id="GO:0003677">
    <property type="term" value="F:DNA binding"/>
    <property type="evidence" value="ECO:0007669"/>
    <property type="project" value="InterPro"/>
</dbReference>
<reference evidence="4 5" key="1">
    <citation type="submission" date="2021-05" db="EMBL/GenBank/DDBJ databases">
        <title>A Polyphasic approach of four new species of the genus Ohtaekwangia: Ohtaekwangia histidinii sp. nov., Ohtaekwangia cretensis sp. nov., Ohtaekwangia indiensis sp. nov., Ohtaekwangia reichenbachii sp. nov. from diverse environment.</title>
        <authorList>
            <person name="Octaviana S."/>
        </authorList>
    </citation>
    <scope>NUCLEOTIDE SEQUENCE [LARGE SCALE GENOMIC DNA]</scope>
    <source>
        <strain evidence="4 5">PWU4</strain>
    </source>
</reference>
<dbReference type="Pfam" id="PF04397">
    <property type="entry name" value="LytTR"/>
    <property type="match status" value="1"/>
</dbReference>
<dbReference type="PANTHER" id="PTHR37299:SF1">
    <property type="entry name" value="STAGE 0 SPORULATION PROTEIN A HOMOLOG"/>
    <property type="match status" value="1"/>
</dbReference>
<dbReference type="RefSeq" id="WP_254165396.1">
    <property type="nucleotide sequence ID" value="NZ_JAHESF010000017.1"/>
</dbReference>
<dbReference type="GO" id="GO:0000156">
    <property type="term" value="F:phosphorelay response regulator activity"/>
    <property type="evidence" value="ECO:0007669"/>
    <property type="project" value="InterPro"/>
</dbReference>
<dbReference type="PROSITE" id="PS50110">
    <property type="entry name" value="RESPONSE_REGULATORY"/>
    <property type="match status" value="1"/>
</dbReference>
<dbReference type="InterPro" id="IPR007492">
    <property type="entry name" value="LytTR_DNA-bd_dom"/>
</dbReference>
<dbReference type="SMART" id="SM00850">
    <property type="entry name" value="LytTR"/>
    <property type="match status" value="1"/>
</dbReference>
<dbReference type="EMBL" id="JAHESF010000017">
    <property type="protein sequence ID" value="MBT1698717.1"/>
    <property type="molecule type" value="Genomic_DNA"/>
</dbReference>
<dbReference type="SUPFAM" id="SSF52172">
    <property type="entry name" value="CheY-like"/>
    <property type="match status" value="1"/>
</dbReference>
<dbReference type="SMART" id="SM00448">
    <property type="entry name" value="REC"/>
    <property type="match status" value="1"/>
</dbReference>
<dbReference type="AlphaFoldDB" id="A0AAP2DP90"/>
<accession>A0AAP2DP90</accession>
<evidence type="ECO:0000259" key="3">
    <source>
        <dbReference type="PROSITE" id="PS50930"/>
    </source>
</evidence>
<organism evidence="4 5">
    <name type="scientific">Chryseosolibacter histidini</name>
    <dbReference type="NCBI Taxonomy" id="2782349"/>
    <lineage>
        <taxon>Bacteria</taxon>
        <taxon>Pseudomonadati</taxon>
        <taxon>Bacteroidota</taxon>
        <taxon>Cytophagia</taxon>
        <taxon>Cytophagales</taxon>
        <taxon>Chryseotaleaceae</taxon>
        <taxon>Chryseosolibacter</taxon>
    </lineage>
</organism>
<feature type="modified residue" description="4-aspartylphosphate" evidence="1">
    <location>
        <position position="56"/>
    </location>
</feature>
<evidence type="ECO:0000313" key="4">
    <source>
        <dbReference type="EMBL" id="MBT1698717.1"/>
    </source>
</evidence>
<dbReference type="Proteomes" id="UP001319200">
    <property type="component" value="Unassembled WGS sequence"/>
</dbReference>
<comment type="caution">
    <text evidence="4">The sequence shown here is derived from an EMBL/GenBank/DDBJ whole genome shotgun (WGS) entry which is preliminary data.</text>
</comment>
<keyword evidence="5" id="KW-1185">Reference proteome</keyword>